<evidence type="ECO:0000313" key="6">
    <source>
        <dbReference type="Proteomes" id="UP000298493"/>
    </source>
</evidence>
<evidence type="ECO:0000256" key="2">
    <source>
        <dbReference type="ARBA" id="ARBA00006333"/>
    </source>
</evidence>
<protein>
    <recommendedName>
        <fullName evidence="4">Terpene synthase</fullName>
        <ecNumber evidence="4">4.2.3.-</ecNumber>
    </recommendedName>
</protein>
<dbReference type="STRING" id="86259.A0A4Z1PI72"/>
<evidence type="ECO:0000256" key="1">
    <source>
        <dbReference type="ARBA" id="ARBA00001946"/>
    </source>
</evidence>
<accession>A0A4Z1PI72</accession>
<dbReference type="EMBL" id="SNSC02000004">
    <property type="protein sequence ID" value="TID25241.1"/>
    <property type="molecule type" value="Genomic_DNA"/>
</dbReference>
<dbReference type="GO" id="GO:0046872">
    <property type="term" value="F:metal ion binding"/>
    <property type="evidence" value="ECO:0007669"/>
    <property type="project" value="UniProtKB-KW"/>
</dbReference>
<dbReference type="SUPFAM" id="SSF48576">
    <property type="entry name" value="Terpenoid synthases"/>
    <property type="match status" value="1"/>
</dbReference>
<gene>
    <name evidence="5" type="ORF">E6O75_ATG04446</name>
</gene>
<dbReference type="Gene3D" id="1.10.600.10">
    <property type="entry name" value="Farnesyl Diphosphate Synthase"/>
    <property type="match status" value="1"/>
</dbReference>
<comment type="caution">
    <text evidence="5">The sequence shown here is derived from an EMBL/GenBank/DDBJ whole genome shotgun (WGS) entry which is preliminary data.</text>
</comment>
<comment type="cofactor">
    <cofactor evidence="1 4">
        <name>Mg(2+)</name>
        <dbReference type="ChEBI" id="CHEBI:18420"/>
    </cofactor>
</comment>
<keyword evidence="4" id="KW-0479">Metal-binding</keyword>
<keyword evidence="3 4" id="KW-0460">Magnesium</keyword>
<keyword evidence="6" id="KW-1185">Reference proteome</keyword>
<dbReference type="PANTHER" id="PTHR35201:SF4">
    <property type="entry name" value="BETA-PINACENE SYNTHASE-RELATED"/>
    <property type="match status" value="1"/>
</dbReference>
<proteinExistence type="inferred from homology"/>
<dbReference type="InterPro" id="IPR034686">
    <property type="entry name" value="Terpene_cyclase-like_2"/>
</dbReference>
<evidence type="ECO:0000256" key="3">
    <source>
        <dbReference type="ARBA" id="ARBA00022842"/>
    </source>
</evidence>
<dbReference type="GO" id="GO:0008299">
    <property type="term" value="P:isoprenoid biosynthetic process"/>
    <property type="evidence" value="ECO:0007669"/>
    <property type="project" value="UniProtKB-ARBA"/>
</dbReference>
<reference evidence="5 6" key="1">
    <citation type="submission" date="2019-04" db="EMBL/GenBank/DDBJ databases">
        <title>High contiguity whole genome sequence and gene annotation resource for two Venturia nashicola isolates.</title>
        <authorList>
            <person name="Prokchorchik M."/>
            <person name="Won K."/>
            <person name="Lee Y."/>
            <person name="Choi E.D."/>
            <person name="Segonzac C."/>
            <person name="Sohn K.H."/>
        </authorList>
    </citation>
    <scope>NUCLEOTIDE SEQUENCE [LARGE SCALE GENOMIC DNA]</scope>
    <source>
        <strain evidence="5 6">PRI2</strain>
    </source>
</reference>
<dbReference type="Pfam" id="PF19086">
    <property type="entry name" value="Terpene_syn_C_2"/>
    <property type="match status" value="1"/>
</dbReference>
<evidence type="ECO:0000313" key="5">
    <source>
        <dbReference type="EMBL" id="TID25241.1"/>
    </source>
</evidence>
<dbReference type="GO" id="GO:0010333">
    <property type="term" value="F:terpene synthase activity"/>
    <property type="evidence" value="ECO:0007669"/>
    <property type="project" value="InterPro"/>
</dbReference>
<comment type="similarity">
    <text evidence="2 4">Belongs to the terpene synthase family.</text>
</comment>
<evidence type="ECO:0000256" key="4">
    <source>
        <dbReference type="RuleBase" id="RU366034"/>
    </source>
</evidence>
<name>A0A4Z1PI72_9PEZI</name>
<dbReference type="AlphaFoldDB" id="A0A4Z1PI72"/>
<dbReference type="PANTHER" id="PTHR35201">
    <property type="entry name" value="TERPENE SYNTHASE"/>
    <property type="match status" value="1"/>
</dbReference>
<dbReference type="InterPro" id="IPR008949">
    <property type="entry name" value="Isoprenoid_synthase_dom_sf"/>
</dbReference>
<dbReference type="Proteomes" id="UP000298493">
    <property type="component" value="Unassembled WGS sequence"/>
</dbReference>
<keyword evidence="4" id="KW-0456">Lyase</keyword>
<sequence length="247" mass="29025">MAVSFTLPDMLASFPYRRNLSVFYRQAKAESSAWLQQYHPFDDDGYRRFNLCDFNLLACLAYSPREYELIRLGCDLMSIFYVFDEYSDVTDGPGAEEIRTIIMDALRNPDKRRPDDEVMLGRMCQDWWRRANKQVNPNSTCLKHFIHDFDLYTAAVVKEAEDRNDRVYRTFEEYLAIRRDSSGCYPSFVIHEFGLDLPEEIYLHPRLKRLREQATDLIALGNDINSYAIEKSRGLELHNGVELVMKE</sequence>
<organism evidence="5 6">
    <name type="scientific">Venturia nashicola</name>
    <dbReference type="NCBI Taxonomy" id="86259"/>
    <lineage>
        <taxon>Eukaryota</taxon>
        <taxon>Fungi</taxon>
        <taxon>Dikarya</taxon>
        <taxon>Ascomycota</taxon>
        <taxon>Pezizomycotina</taxon>
        <taxon>Dothideomycetes</taxon>
        <taxon>Pleosporomycetidae</taxon>
        <taxon>Venturiales</taxon>
        <taxon>Venturiaceae</taxon>
        <taxon>Venturia</taxon>
    </lineage>
</organism>
<dbReference type="EC" id="4.2.3.-" evidence="4"/>